<evidence type="ECO:0000313" key="1">
    <source>
        <dbReference type="EMBL" id="HIU49378.1"/>
    </source>
</evidence>
<evidence type="ECO:0000313" key="2">
    <source>
        <dbReference type="Proteomes" id="UP000824111"/>
    </source>
</evidence>
<sequence length="267" mass="28973">MNWYKAKTILIVFFLMTNVFLLVNILTAAGKAAAIPEEIIDSTVQILAGKQITIDKTRIPRKNVSMPSPEVQNIITDYEAFAAKLLGDGLAEETPGVFSNEAGRVQFEGDRFLFAPSSPSYLDTSIKPDARALLEQLGIDVSDASMHLSDDGKTAVFSQEIAGYPLFGCSITVLFNDHGLETIEGCWFVETDKPLFREKNTVKNAPSALIDFSSAASRPQHALTVSALTLGYAVDGDGYHATAALSPIWCIETEADGPFYIQAAENQ</sequence>
<dbReference type="EMBL" id="DVND01000213">
    <property type="protein sequence ID" value="HIU49378.1"/>
    <property type="molecule type" value="Genomic_DNA"/>
</dbReference>
<reference evidence="1" key="1">
    <citation type="submission" date="2020-10" db="EMBL/GenBank/DDBJ databases">
        <authorList>
            <person name="Gilroy R."/>
        </authorList>
    </citation>
    <scope>NUCLEOTIDE SEQUENCE</scope>
    <source>
        <strain evidence="1">ChiSjej4B22-9803</strain>
    </source>
</reference>
<organism evidence="1 2">
    <name type="scientific">Candidatus Avimonoglobus intestinipullorum</name>
    <dbReference type="NCBI Taxonomy" id="2840699"/>
    <lineage>
        <taxon>Bacteria</taxon>
        <taxon>Bacillati</taxon>
        <taxon>Bacillota</taxon>
        <taxon>Clostridia</taxon>
        <taxon>Eubacteriales</taxon>
        <taxon>Candidatus Avimonoglobus</taxon>
    </lineage>
</organism>
<proteinExistence type="predicted"/>
<dbReference type="Proteomes" id="UP000824111">
    <property type="component" value="Unassembled WGS sequence"/>
</dbReference>
<protein>
    <recommendedName>
        <fullName evidence="3">Regulatory protein YycH-like domain-containing protein</fullName>
    </recommendedName>
</protein>
<comment type="caution">
    <text evidence="1">The sequence shown here is derived from an EMBL/GenBank/DDBJ whole genome shotgun (WGS) entry which is preliminary data.</text>
</comment>
<reference evidence="1" key="2">
    <citation type="journal article" date="2021" name="PeerJ">
        <title>Extensive microbial diversity within the chicken gut microbiome revealed by metagenomics and culture.</title>
        <authorList>
            <person name="Gilroy R."/>
            <person name="Ravi A."/>
            <person name="Getino M."/>
            <person name="Pursley I."/>
            <person name="Horton D.L."/>
            <person name="Alikhan N.F."/>
            <person name="Baker D."/>
            <person name="Gharbi K."/>
            <person name="Hall N."/>
            <person name="Watson M."/>
            <person name="Adriaenssens E.M."/>
            <person name="Foster-Nyarko E."/>
            <person name="Jarju S."/>
            <person name="Secka A."/>
            <person name="Antonio M."/>
            <person name="Oren A."/>
            <person name="Chaudhuri R.R."/>
            <person name="La Ragione R."/>
            <person name="Hildebrand F."/>
            <person name="Pallen M.J."/>
        </authorList>
    </citation>
    <scope>NUCLEOTIDE SEQUENCE</scope>
    <source>
        <strain evidence="1">ChiSjej4B22-9803</strain>
    </source>
</reference>
<accession>A0A9D1LWH7</accession>
<dbReference type="AlphaFoldDB" id="A0A9D1LWH7"/>
<name>A0A9D1LWH7_9FIRM</name>
<gene>
    <name evidence="1" type="ORF">IAB04_08410</name>
</gene>
<evidence type="ECO:0008006" key="3">
    <source>
        <dbReference type="Google" id="ProtNLM"/>
    </source>
</evidence>